<gene>
    <name evidence="1" type="ORF">NLK58_12180</name>
</gene>
<dbReference type="Proteomes" id="UP001475781">
    <property type="component" value="Chromosome"/>
</dbReference>
<dbReference type="InterPro" id="IPR026349">
    <property type="entry name" value="CHP04255"/>
</dbReference>
<sequence length="298" mass="34381">MPGQYRKPPLIYVTATIHTVEIPELDSNGDRELHHAMVRAGLTERRQSTTSGYNLEELTRAAQGGTSLQNVRKELTRKGFFNADHSECLILDPNYLEYRVTKYEKYQTFIDRLAEIVRAVNSVDIIGYIDVREIILTYCDAIIPVYGTELSQYFNADSSVLPLDFIKNHQPNDVFQAGQLQVTRVIRPNEKISIHLEQLPYDKNSTISKPTKWLTGPVIEPDPKLNMQLRPREEWVTQPRNDQYFGLLTIRASKIYQKRMADFNVADAFASAHEITKETFIQVINKPVCDQDWEFIDN</sequence>
<accession>A0ABZ2VXB9</accession>
<dbReference type="RefSeq" id="WP_341580851.1">
    <property type="nucleotide sequence ID" value="NZ_CP101118.1"/>
</dbReference>
<evidence type="ECO:0000313" key="2">
    <source>
        <dbReference type="Proteomes" id="UP001475781"/>
    </source>
</evidence>
<organism evidence="1 2">
    <name type="scientific">Marinobacter metalliresistant</name>
    <dbReference type="NCBI Taxonomy" id="2961995"/>
    <lineage>
        <taxon>Bacteria</taxon>
        <taxon>Pseudomonadati</taxon>
        <taxon>Pseudomonadota</taxon>
        <taxon>Gammaproteobacteria</taxon>
        <taxon>Pseudomonadales</taxon>
        <taxon>Marinobacteraceae</taxon>
        <taxon>Marinobacter</taxon>
    </lineage>
</organism>
<keyword evidence="2" id="KW-1185">Reference proteome</keyword>
<proteinExistence type="predicted"/>
<dbReference type="EMBL" id="CP101118">
    <property type="protein sequence ID" value="WZF87118.1"/>
    <property type="molecule type" value="Genomic_DNA"/>
</dbReference>
<protein>
    <submittedName>
        <fullName evidence="1">TIGR04255 family protein</fullName>
    </submittedName>
</protein>
<dbReference type="NCBIfam" id="TIGR04255">
    <property type="entry name" value="sporadTIGR04255"/>
    <property type="match status" value="1"/>
</dbReference>
<evidence type="ECO:0000313" key="1">
    <source>
        <dbReference type="EMBL" id="WZF87118.1"/>
    </source>
</evidence>
<reference evidence="1 2" key="1">
    <citation type="submission" date="2022-07" db="EMBL/GenBank/DDBJ databases">
        <title>A copper resistant bacterium isolated from sediment samples of deep sea hydrothermal areas.</title>
        <authorList>
            <person name="Zeng X."/>
        </authorList>
    </citation>
    <scope>NUCLEOTIDE SEQUENCE [LARGE SCALE GENOMIC DNA]</scope>
    <source>
        <strain evidence="2">CuT 6</strain>
    </source>
</reference>
<name>A0ABZ2VXB9_9GAMM</name>